<dbReference type="AlphaFoldDB" id="A0A1D6HW72"/>
<feature type="region of interest" description="Disordered" evidence="1">
    <location>
        <begin position="24"/>
        <end position="61"/>
    </location>
</feature>
<evidence type="ECO:0000256" key="1">
    <source>
        <dbReference type="SAM" id="MobiDB-lite"/>
    </source>
</evidence>
<gene>
    <name evidence="2" type="ORF">ZEAMMB73_Zm00001d019215</name>
</gene>
<protein>
    <submittedName>
        <fullName evidence="2">KH domain-containing protein SPIN1</fullName>
    </submittedName>
</protein>
<proteinExistence type="predicted"/>
<feature type="non-terminal residue" evidence="2">
    <location>
        <position position="1"/>
    </location>
</feature>
<name>A0A1D6HW72_MAIZE</name>
<accession>A0A1D6HW72</accession>
<sequence>TLIPTVPLEGKEEKKTLFLSLSQPSLSLSTRPPPCQASTARASPLQEPSPPRLGATPTLTASTWPSFSRSIRSWGPSCRCCRYAAGCSIKVRDLFFPPLACSLLLADW</sequence>
<evidence type="ECO:0000313" key="2">
    <source>
        <dbReference type="EMBL" id="ONM52475.1"/>
    </source>
</evidence>
<organism evidence="2">
    <name type="scientific">Zea mays</name>
    <name type="common">Maize</name>
    <dbReference type="NCBI Taxonomy" id="4577"/>
    <lineage>
        <taxon>Eukaryota</taxon>
        <taxon>Viridiplantae</taxon>
        <taxon>Streptophyta</taxon>
        <taxon>Embryophyta</taxon>
        <taxon>Tracheophyta</taxon>
        <taxon>Spermatophyta</taxon>
        <taxon>Magnoliopsida</taxon>
        <taxon>Liliopsida</taxon>
        <taxon>Poales</taxon>
        <taxon>Poaceae</taxon>
        <taxon>PACMAD clade</taxon>
        <taxon>Panicoideae</taxon>
        <taxon>Andropogonodae</taxon>
        <taxon>Andropogoneae</taxon>
        <taxon>Tripsacinae</taxon>
        <taxon>Zea</taxon>
    </lineage>
</organism>
<dbReference type="EMBL" id="CM007650">
    <property type="protein sequence ID" value="ONM52475.1"/>
    <property type="molecule type" value="Genomic_DNA"/>
</dbReference>
<reference evidence="2" key="1">
    <citation type="submission" date="2015-12" db="EMBL/GenBank/DDBJ databases">
        <title>Update maize B73 reference genome by single molecule sequencing technologies.</title>
        <authorList>
            <consortium name="Maize Genome Sequencing Project"/>
            <person name="Ware D."/>
        </authorList>
    </citation>
    <scope>NUCLEOTIDE SEQUENCE [LARGE SCALE GENOMIC DNA]</scope>
    <source>
        <tissue evidence="2">Seedling</tissue>
    </source>
</reference>